<accession>A0A9X1MNI3</accession>
<protein>
    <submittedName>
        <fullName evidence="2">Uncharacterized protein</fullName>
    </submittedName>
</protein>
<reference evidence="2" key="1">
    <citation type="submission" date="2021-11" db="EMBL/GenBank/DDBJ databases">
        <title>Genome sequence.</title>
        <authorList>
            <person name="Sun Q."/>
        </authorList>
    </citation>
    <scope>NUCLEOTIDE SEQUENCE</scope>
    <source>
        <strain evidence="2">JC732</strain>
    </source>
</reference>
<keyword evidence="1" id="KW-1133">Transmembrane helix</keyword>
<keyword evidence="1" id="KW-0472">Membrane</keyword>
<sequence>MRTEIYAMIVLGTLMVETLAFRLFVTTWGAGLLPNLDDYGGYGPILLLIGFAIGSTLYYALRRREVI</sequence>
<dbReference type="Proteomes" id="UP001139103">
    <property type="component" value="Unassembled WGS sequence"/>
</dbReference>
<proteinExistence type="predicted"/>
<gene>
    <name evidence="2" type="ORF">LOC68_16640</name>
</gene>
<name>A0A9X1MNI3_9BACT</name>
<evidence type="ECO:0000313" key="2">
    <source>
        <dbReference type="EMBL" id="MCC9630021.1"/>
    </source>
</evidence>
<keyword evidence="1" id="KW-0812">Transmembrane</keyword>
<feature type="transmembrane region" description="Helical" evidence="1">
    <location>
        <begin position="7"/>
        <end position="30"/>
    </location>
</feature>
<evidence type="ECO:0000313" key="3">
    <source>
        <dbReference type="Proteomes" id="UP001139103"/>
    </source>
</evidence>
<comment type="caution">
    <text evidence="2">The sequence shown here is derived from an EMBL/GenBank/DDBJ whole genome shotgun (WGS) entry which is preliminary data.</text>
</comment>
<dbReference type="EMBL" id="JAJKFT010000010">
    <property type="protein sequence ID" value="MCC9630021.1"/>
    <property type="molecule type" value="Genomic_DNA"/>
</dbReference>
<keyword evidence="3" id="KW-1185">Reference proteome</keyword>
<feature type="transmembrane region" description="Helical" evidence="1">
    <location>
        <begin position="42"/>
        <end position="61"/>
    </location>
</feature>
<organism evidence="2 3">
    <name type="scientific">Blastopirellula sediminis</name>
    <dbReference type="NCBI Taxonomy" id="2894196"/>
    <lineage>
        <taxon>Bacteria</taxon>
        <taxon>Pseudomonadati</taxon>
        <taxon>Planctomycetota</taxon>
        <taxon>Planctomycetia</taxon>
        <taxon>Pirellulales</taxon>
        <taxon>Pirellulaceae</taxon>
        <taxon>Blastopirellula</taxon>
    </lineage>
</organism>
<dbReference type="AlphaFoldDB" id="A0A9X1MNI3"/>
<dbReference type="RefSeq" id="WP_230220802.1">
    <property type="nucleotide sequence ID" value="NZ_JAJKFT010000010.1"/>
</dbReference>
<evidence type="ECO:0000256" key="1">
    <source>
        <dbReference type="SAM" id="Phobius"/>
    </source>
</evidence>